<dbReference type="SUPFAM" id="SSF46626">
    <property type="entry name" value="Cytochrome c"/>
    <property type="match status" value="1"/>
</dbReference>
<comment type="subcellular location">
    <subcellularLocation>
        <location evidence="1">Cell envelope</location>
    </subcellularLocation>
</comment>
<keyword evidence="3" id="KW-0560">Oxidoreductase</keyword>
<sequence length="138" mass="15325">MSRSAFGILVCLLVVLTSEFPSLCAETIRDAVLRQHILTLYPQSLPSKAVAPWHNPSTPAKIELGQLLFFDPNLSRCGTVACASCHQPQHGYASPEPIPRGCEGQLGRRRAPSLYNVAYRRHLFWDGRVQSLEQQGEP</sequence>
<dbReference type="Pfam" id="PF03150">
    <property type="entry name" value="CCP_MauG"/>
    <property type="match status" value="1"/>
</dbReference>
<dbReference type="PANTHER" id="PTHR30600">
    <property type="entry name" value="CYTOCHROME C PEROXIDASE-RELATED"/>
    <property type="match status" value="1"/>
</dbReference>
<gene>
    <name evidence="5" type="ORF">ETSY1_39690</name>
</gene>
<organism evidence="5 6">
    <name type="scientific">Entotheonella factor</name>
    <dbReference type="NCBI Taxonomy" id="1429438"/>
    <lineage>
        <taxon>Bacteria</taxon>
        <taxon>Pseudomonadati</taxon>
        <taxon>Nitrospinota/Tectimicrobiota group</taxon>
        <taxon>Candidatus Tectimicrobiota</taxon>
        <taxon>Candidatus Entotheonellia</taxon>
        <taxon>Candidatus Entotheonellales</taxon>
        <taxon>Candidatus Entotheonellaceae</taxon>
        <taxon>Candidatus Entotheonella</taxon>
    </lineage>
</organism>
<proteinExistence type="predicted"/>
<dbReference type="HOGENOM" id="CLU_1851460_0_0_7"/>
<reference evidence="5 6" key="1">
    <citation type="journal article" date="2014" name="Nature">
        <title>An environmental bacterial taxon with a large and distinct metabolic repertoire.</title>
        <authorList>
            <person name="Wilson M.C."/>
            <person name="Mori T."/>
            <person name="Ruckert C."/>
            <person name="Uria A.R."/>
            <person name="Helf M.J."/>
            <person name="Takada K."/>
            <person name="Gernert C."/>
            <person name="Steffens U.A."/>
            <person name="Heycke N."/>
            <person name="Schmitt S."/>
            <person name="Rinke C."/>
            <person name="Helfrich E.J."/>
            <person name="Brachmann A.O."/>
            <person name="Gurgui C."/>
            <person name="Wakimoto T."/>
            <person name="Kracht M."/>
            <person name="Crusemann M."/>
            <person name="Hentschel U."/>
            <person name="Abe I."/>
            <person name="Matsunaga S."/>
            <person name="Kalinowski J."/>
            <person name="Takeyama H."/>
            <person name="Piel J."/>
        </authorList>
    </citation>
    <scope>NUCLEOTIDE SEQUENCE [LARGE SCALE GENOMIC DNA]</scope>
    <source>
        <strain evidence="6">TSY1</strain>
    </source>
</reference>
<evidence type="ECO:0000259" key="4">
    <source>
        <dbReference type="Pfam" id="PF03150"/>
    </source>
</evidence>
<dbReference type="GO" id="GO:0009055">
    <property type="term" value="F:electron transfer activity"/>
    <property type="evidence" value="ECO:0007669"/>
    <property type="project" value="InterPro"/>
</dbReference>
<dbReference type="PANTHER" id="PTHR30600:SF10">
    <property type="entry name" value="BLL6722 PROTEIN"/>
    <property type="match status" value="1"/>
</dbReference>
<accession>W4L5G9</accession>
<feature type="domain" description="Di-haem cytochrome c peroxidase" evidence="4">
    <location>
        <begin position="59"/>
        <end position="135"/>
    </location>
</feature>
<dbReference type="InterPro" id="IPR051395">
    <property type="entry name" value="Cytochrome_c_Peroxidase/MauG"/>
</dbReference>
<dbReference type="EMBL" id="AZHW01001256">
    <property type="protein sequence ID" value="ETW93323.1"/>
    <property type="molecule type" value="Genomic_DNA"/>
</dbReference>
<evidence type="ECO:0000256" key="2">
    <source>
        <dbReference type="ARBA" id="ARBA00022729"/>
    </source>
</evidence>
<comment type="caution">
    <text evidence="5">The sequence shown here is derived from an EMBL/GenBank/DDBJ whole genome shotgun (WGS) entry which is preliminary data.</text>
</comment>
<dbReference type="AlphaFoldDB" id="W4L5G9"/>
<dbReference type="Gene3D" id="1.10.760.10">
    <property type="entry name" value="Cytochrome c-like domain"/>
    <property type="match status" value="1"/>
</dbReference>
<dbReference type="GO" id="GO:0004130">
    <property type="term" value="F:cytochrome-c peroxidase activity"/>
    <property type="evidence" value="ECO:0007669"/>
    <property type="project" value="TreeGrafter"/>
</dbReference>
<protein>
    <recommendedName>
        <fullName evidence="4">Di-haem cytochrome c peroxidase domain-containing protein</fullName>
    </recommendedName>
</protein>
<evidence type="ECO:0000256" key="1">
    <source>
        <dbReference type="ARBA" id="ARBA00004196"/>
    </source>
</evidence>
<dbReference type="GO" id="GO:0030313">
    <property type="term" value="C:cell envelope"/>
    <property type="evidence" value="ECO:0007669"/>
    <property type="project" value="UniProtKB-SubCell"/>
</dbReference>
<keyword evidence="2" id="KW-0732">Signal</keyword>
<evidence type="ECO:0000256" key="3">
    <source>
        <dbReference type="ARBA" id="ARBA00023002"/>
    </source>
</evidence>
<dbReference type="Proteomes" id="UP000019141">
    <property type="component" value="Unassembled WGS sequence"/>
</dbReference>
<keyword evidence="6" id="KW-1185">Reference proteome</keyword>
<evidence type="ECO:0000313" key="6">
    <source>
        <dbReference type="Proteomes" id="UP000019141"/>
    </source>
</evidence>
<evidence type="ECO:0000313" key="5">
    <source>
        <dbReference type="EMBL" id="ETW93323.1"/>
    </source>
</evidence>
<dbReference type="GO" id="GO:0020037">
    <property type="term" value="F:heme binding"/>
    <property type="evidence" value="ECO:0007669"/>
    <property type="project" value="InterPro"/>
</dbReference>
<dbReference type="InterPro" id="IPR004852">
    <property type="entry name" value="Di-haem_cyt_c_peroxidsae"/>
</dbReference>
<dbReference type="InterPro" id="IPR036909">
    <property type="entry name" value="Cyt_c-like_dom_sf"/>
</dbReference>
<name>W4L5G9_ENTF1</name>